<feature type="transmembrane region" description="Helical" evidence="2">
    <location>
        <begin position="21"/>
        <end position="42"/>
    </location>
</feature>
<evidence type="ECO:0000256" key="2">
    <source>
        <dbReference type="SAM" id="Phobius"/>
    </source>
</evidence>
<name>A0A3G8H028_9BURK</name>
<gene>
    <name evidence="3" type="ORF">EHF44_10635</name>
</gene>
<dbReference type="KEGG" id="cpau:EHF44_10635"/>
<keyword evidence="2" id="KW-0812">Transmembrane</keyword>
<evidence type="ECO:0000256" key="1">
    <source>
        <dbReference type="SAM" id="MobiDB-lite"/>
    </source>
</evidence>
<feature type="compositionally biased region" description="Basic and acidic residues" evidence="1">
    <location>
        <begin position="120"/>
        <end position="143"/>
    </location>
</feature>
<dbReference type="EMBL" id="CP033969">
    <property type="protein sequence ID" value="AZG13866.1"/>
    <property type="molecule type" value="Genomic_DNA"/>
</dbReference>
<proteinExistence type="predicted"/>
<organism evidence="3 4">
    <name type="scientific">Cupriavidus pauculus</name>
    <dbReference type="NCBI Taxonomy" id="82633"/>
    <lineage>
        <taxon>Bacteria</taxon>
        <taxon>Pseudomonadati</taxon>
        <taxon>Pseudomonadota</taxon>
        <taxon>Betaproteobacteria</taxon>
        <taxon>Burkholderiales</taxon>
        <taxon>Burkholderiaceae</taxon>
        <taxon>Cupriavidus</taxon>
    </lineage>
</organism>
<sequence length="143" mass="15540">MARIRDWLARHRATFARTAHMLEAVTLMALMVGGGMGAGYALCQWQFRDQMAQQRDDHQAEIARLQGAYTQTLEALTPKVTAAAGAAAQAAEASVEAAKSVKRVARPATAPASTAPRPLTEAERQDVNRDIEAANRKVREARK</sequence>
<dbReference type="Proteomes" id="UP000270411">
    <property type="component" value="Chromosome 1"/>
</dbReference>
<evidence type="ECO:0000313" key="4">
    <source>
        <dbReference type="Proteomes" id="UP000270411"/>
    </source>
</evidence>
<feature type="compositionally biased region" description="Low complexity" evidence="1">
    <location>
        <begin position="106"/>
        <end position="118"/>
    </location>
</feature>
<keyword evidence="2" id="KW-1133">Transmembrane helix</keyword>
<evidence type="ECO:0000313" key="3">
    <source>
        <dbReference type="EMBL" id="AZG13866.1"/>
    </source>
</evidence>
<reference evidence="4" key="1">
    <citation type="submission" date="2018-11" db="EMBL/GenBank/DDBJ databases">
        <title>FDA dAtabase for Regulatory Grade micrObial Sequences (FDA-ARGOS): Supporting development and validation of Infectious Disease Dx tests.</title>
        <authorList>
            <person name="Goldberg B."/>
            <person name="Campos J."/>
            <person name="Tallon L."/>
            <person name="Sadzewicz L."/>
            <person name="Zhao X."/>
            <person name="Vavikolanu K."/>
            <person name="Mehta A."/>
            <person name="Aluvathingal J."/>
            <person name="Nadendla S."/>
            <person name="Geyer C."/>
            <person name="Nandy P."/>
            <person name="Yan Y."/>
            <person name="Sichtig H."/>
        </authorList>
    </citation>
    <scope>NUCLEOTIDE SEQUENCE [LARGE SCALE GENOMIC DNA]</scope>
    <source>
        <strain evidence="4">FDAARGOS_614</strain>
    </source>
</reference>
<dbReference type="OrthoDB" id="8967705at2"/>
<dbReference type="AlphaFoldDB" id="A0A3G8H028"/>
<protein>
    <submittedName>
        <fullName evidence="3">Uncharacterized protein</fullName>
    </submittedName>
</protein>
<dbReference type="RefSeq" id="WP_124683717.1">
    <property type="nucleotide sequence ID" value="NZ_CP033969.1"/>
</dbReference>
<accession>A0A3G8H028</accession>
<keyword evidence="2" id="KW-0472">Membrane</keyword>
<feature type="region of interest" description="Disordered" evidence="1">
    <location>
        <begin position="102"/>
        <end position="143"/>
    </location>
</feature>